<dbReference type="InterPro" id="IPR001155">
    <property type="entry name" value="OxRdtase_FMN_N"/>
</dbReference>
<dbReference type="Proteomes" id="UP000837801">
    <property type="component" value="Unassembled WGS sequence"/>
</dbReference>
<evidence type="ECO:0000256" key="4">
    <source>
        <dbReference type="ARBA" id="ARBA00022857"/>
    </source>
</evidence>
<dbReference type="GO" id="GO:0050661">
    <property type="term" value="F:NADP binding"/>
    <property type="evidence" value="ECO:0007669"/>
    <property type="project" value="InterPro"/>
</dbReference>
<dbReference type="InterPro" id="IPR013785">
    <property type="entry name" value="Aldolase_TIM"/>
</dbReference>
<dbReference type="SUPFAM" id="SSF51395">
    <property type="entry name" value="FMN-linked oxidoreductases"/>
    <property type="match status" value="1"/>
</dbReference>
<evidence type="ECO:0000313" key="7">
    <source>
        <dbReference type="EMBL" id="CAH2350517.1"/>
    </source>
</evidence>
<evidence type="ECO:0000256" key="2">
    <source>
        <dbReference type="ARBA" id="ARBA00022630"/>
    </source>
</evidence>
<reference evidence="7" key="1">
    <citation type="submission" date="2022-03" db="EMBL/GenBank/DDBJ databases">
        <authorList>
            <person name="Legras J.-L."/>
            <person name="Devillers H."/>
            <person name="Grondin C."/>
        </authorList>
    </citation>
    <scope>NUCLEOTIDE SEQUENCE</scope>
    <source>
        <strain evidence="7">CLIB 1423</strain>
    </source>
</reference>
<keyword evidence="4" id="KW-0521">NADP</keyword>
<accession>A0A9P0VWJ4</accession>
<dbReference type="Gene3D" id="3.20.20.70">
    <property type="entry name" value="Aldolase class I"/>
    <property type="match status" value="1"/>
</dbReference>
<dbReference type="Pfam" id="PF00724">
    <property type="entry name" value="Oxidored_FMN"/>
    <property type="match status" value="1"/>
</dbReference>
<dbReference type="GO" id="GO:0010181">
    <property type="term" value="F:FMN binding"/>
    <property type="evidence" value="ECO:0007669"/>
    <property type="project" value="InterPro"/>
</dbReference>
<comment type="cofactor">
    <cofactor evidence="1">
        <name>FMN</name>
        <dbReference type="ChEBI" id="CHEBI:58210"/>
    </cofactor>
</comment>
<dbReference type="EMBL" id="CAKXYY010000001">
    <property type="protein sequence ID" value="CAH2350517.1"/>
    <property type="molecule type" value="Genomic_DNA"/>
</dbReference>
<proteinExistence type="predicted"/>
<evidence type="ECO:0000256" key="5">
    <source>
        <dbReference type="ARBA" id="ARBA00023002"/>
    </source>
</evidence>
<evidence type="ECO:0000256" key="3">
    <source>
        <dbReference type="ARBA" id="ARBA00022643"/>
    </source>
</evidence>
<keyword evidence="5" id="KW-0560">Oxidoreductase</keyword>
<keyword evidence="3" id="KW-0288">FMN</keyword>
<dbReference type="PANTHER" id="PTHR43303:SF4">
    <property type="entry name" value="NADPH DEHYDROGENASE C23G7.10C-RELATED"/>
    <property type="match status" value="1"/>
</dbReference>
<gene>
    <name evidence="7" type="ORF">CLIB1423_01S11892</name>
</gene>
<keyword evidence="2" id="KW-0285">Flavoprotein</keyword>
<comment type="caution">
    <text evidence="7">The sequence shown here is derived from an EMBL/GenBank/DDBJ whole genome shotgun (WGS) entry which is preliminary data.</text>
</comment>
<sequence length="424" mass="46069">MSLHEPVSAAEGVPFWTPKQILKPGQARVPQPEGKEIPKLFQPLQIRGLKIQNRIGLSPMCQYSSINFEATPWHVVHYGEIVKRGPGLPIIESTSVSVEGGISPQDLGIFNDDLALKLKPVVDFAHSQNQILGVQLNHAGRKASSAPNYEHLEDFAGKSAGGWPDSIYSASSVPYRLGGKLPVPKELTISQIKRIIKDFGTAAKRSREVAGFDIVQIHAAHGYLINQFLSKVSNKRTDEYGGSFENRIRFLMEIIDEVRANVPEDCPVGLRISATDNSPDNAESWKIEDSVKLAPLVVARGVDIIDVSSGGNDSSGHARGPKVGLHVDFARAIKKAVGDSALVSCVGVLKDATFANELLEEGAFDVAVYGRAFLKNPGLVTAFAEELDVRIENPRQLEWALHTDIPQIIGAITEAQKNAEALKI</sequence>
<feature type="domain" description="NADH:flavin oxidoreductase/NADH oxidase N-terminal" evidence="6">
    <location>
        <begin position="39"/>
        <end position="386"/>
    </location>
</feature>
<evidence type="ECO:0000259" key="6">
    <source>
        <dbReference type="Pfam" id="PF00724"/>
    </source>
</evidence>
<dbReference type="CDD" id="cd02932">
    <property type="entry name" value="OYE_YqiM_FMN"/>
    <property type="match status" value="1"/>
</dbReference>
<dbReference type="InterPro" id="IPR044152">
    <property type="entry name" value="YqjM-like"/>
</dbReference>
<dbReference type="GO" id="GO:0003959">
    <property type="term" value="F:NADPH dehydrogenase activity"/>
    <property type="evidence" value="ECO:0007669"/>
    <property type="project" value="InterPro"/>
</dbReference>
<keyword evidence="8" id="KW-1185">Reference proteome</keyword>
<dbReference type="AlphaFoldDB" id="A0A9P0VWJ4"/>
<organism evidence="7 8">
    <name type="scientific">[Candida] railenensis</name>
    <dbReference type="NCBI Taxonomy" id="45579"/>
    <lineage>
        <taxon>Eukaryota</taxon>
        <taxon>Fungi</taxon>
        <taxon>Dikarya</taxon>
        <taxon>Ascomycota</taxon>
        <taxon>Saccharomycotina</taxon>
        <taxon>Pichiomycetes</taxon>
        <taxon>Debaryomycetaceae</taxon>
        <taxon>Kurtzmaniella</taxon>
    </lineage>
</organism>
<dbReference type="PANTHER" id="PTHR43303">
    <property type="entry name" value="NADPH DEHYDROGENASE C23G7.10C-RELATED"/>
    <property type="match status" value="1"/>
</dbReference>
<evidence type="ECO:0000256" key="1">
    <source>
        <dbReference type="ARBA" id="ARBA00001917"/>
    </source>
</evidence>
<evidence type="ECO:0000313" key="8">
    <source>
        <dbReference type="Proteomes" id="UP000837801"/>
    </source>
</evidence>
<dbReference type="OrthoDB" id="72788at2759"/>
<protein>
    <submittedName>
        <fullName evidence="7">NADPH dehydrogenase 3</fullName>
    </submittedName>
</protein>
<name>A0A9P0VWJ4_9ASCO</name>